<keyword evidence="2" id="KW-1185">Reference proteome</keyword>
<dbReference type="KEGG" id="acru:HHL28_00060"/>
<dbReference type="Proteomes" id="UP000501891">
    <property type="component" value="Chromosome"/>
</dbReference>
<accession>A0A858R2V9</accession>
<evidence type="ECO:0000313" key="2">
    <source>
        <dbReference type="Proteomes" id="UP000501891"/>
    </source>
</evidence>
<organism evidence="1 2">
    <name type="scientific">Aerophototrophica crusticola</name>
    <dbReference type="NCBI Taxonomy" id="1709002"/>
    <lineage>
        <taxon>Bacteria</taxon>
        <taxon>Pseudomonadati</taxon>
        <taxon>Pseudomonadota</taxon>
        <taxon>Alphaproteobacteria</taxon>
        <taxon>Rhodospirillales</taxon>
        <taxon>Rhodospirillaceae</taxon>
        <taxon>Aerophototrophica</taxon>
    </lineage>
</organism>
<evidence type="ECO:0000313" key="1">
    <source>
        <dbReference type="EMBL" id="QJE71718.1"/>
    </source>
</evidence>
<reference evidence="1" key="1">
    <citation type="submission" date="2020-04" db="EMBL/GenBank/DDBJ databases">
        <title>A desert anoxygenic phototrophic bacterium fixes CO2 using RubisCO under aerobic conditions.</title>
        <authorList>
            <person name="Tang K."/>
        </authorList>
    </citation>
    <scope>NUCLEOTIDE SEQUENCE [LARGE SCALE GENOMIC DNA]</scope>
    <source>
        <strain evidence="1">MIMtkB3</strain>
    </source>
</reference>
<name>A0A858R2V9_9PROT</name>
<dbReference type="EMBL" id="CP051775">
    <property type="protein sequence ID" value="QJE71718.1"/>
    <property type="molecule type" value="Genomic_DNA"/>
</dbReference>
<gene>
    <name evidence="1" type="ORF">HHL28_00060</name>
</gene>
<protein>
    <submittedName>
        <fullName evidence="1">Uncharacterized protein</fullName>
    </submittedName>
</protein>
<proteinExistence type="predicted"/>
<sequence>MNDQGDVSFALSDRAKEAITRKYYLTAGKVAETFGVDLRAIRISGSELARALAEAEFDYKAMMRRRQSEATGLSASKFAGMLAFRLARFKIVHIVSDHAETKHCFLLQEAIALVLVFNMALKMNAPVKQVLELAYQLARRHANQETLALCFDAFKLASRPTGA</sequence>
<dbReference type="AlphaFoldDB" id="A0A858R2V9"/>